<feature type="domain" description="Tyr recombinase" evidence="12">
    <location>
        <begin position="112"/>
        <end position="296"/>
    </location>
</feature>
<dbReference type="PROSITE" id="PS51898">
    <property type="entry name" value="TYR_RECOMBINASE"/>
    <property type="match status" value="1"/>
</dbReference>
<dbReference type="InterPro" id="IPR011010">
    <property type="entry name" value="DNA_brk_join_enz"/>
</dbReference>
<keyword evidence="10 11" id="KW-0131">Cell cycle</keyword>
<dbReference type="InterPro" id="IPR010998">
    <property type="entry name" value="Integrase_recombinase_N"/>
</dbReference>
<dbReference type="InterPro" id="IPR023009">
    <property type="entry name" value="Tyrosine_recombinase_XerC/XerD"/>
</dbReference>
<evidence type="ECO:0000313" key="15">
    <source>
        <dbReference type="Proteomes" id="UP000198611"/>
    </source>
</evidence>
<keyword evidence="4 11" id="KW-0963">Cytoplasm</keyword>
<dbReference type="NCBIfam" id="TIGR02224">
    <property type="entry name" value="recomb_XerC"/>
    <property type="match status" value="1"/>
</dbReference>
<dbReference type="InterPro" id="IPR050090">
    <property type="entry name" value="Tyrosine_recombinase_XerCD"/>
</dbReference>
<dbReference type="GO" id="GO:0007059">
    <property type="term" value="P:chromosome segregation"/>
    <property type="evidence" value="ECO:0007669"/>
    <property type="project" value="UniProtKB-UniRule"/>
</dbReference>
<sequence length="313" mass="34757">MAASEGLASDLERFLDHLARERRTSSATVAAYRRDLTGLITRLVDDGVQRWDEVAPRHIRAWVTARHRKGIGARSLARGLSAARTLFGWLIREQVIRADPAADIRAPKQGQRLPRTLEVDTTQQLLDETGGGEDPADPLLIRDRALFELLYSSGLRLAEVVALERQQVAPGQTLLRVLGKGNKEREVPVGKAARRALEAWLPQRDALAAEGETALFVSRRGTRLGARSVQQRLRRHATALGLPRVHPHMLRHAFASHLLESSGDLRAVQQLLGHADITTTQVYTHLDFQHLAEVYDQAHPRARRDSSGGEGED</sequence>
<evidence type="ECO:0000256" key="11">
    <source>
        <dbReference type="HAMAP-Rule" id="MF_01808"/>
    </source>
</evidence>
<keyword evidence="6 11" id="KW-0159">Chromosome partition</keyword>
<evidence type="ECO:0000256" key="4">
    <source>
        <dbReference type="ARBA" id="ARBA00022490"/>
    </source>
</evidence>
<evidence type="ECO:0000256" key="1">
    <source>
        <dbReference type="ARBA" id="ARBA00004496"/>
    </source>
</evidence>
<evidence type="ECO:0000259" key="12">
    <source>
        <dbReference type="PROSITE" id="PS51898"/>
    </source>
</evidence>
<evidence type="ECO:0000256" key="2">
    <source>
        <dbReference type="ARBA" id="ARBA00006657"/>
    </source>
</evidence>
<dbReference type="InterPro" id="IPR013762">
    <property type="entry name" value="Integrase-like_cat_sf"/>
</dbReference>
<gene>
    <name evidence="11" type="primary">xerC</name>
    <name evidence="14" type="ORF">SAMN05660831_02244</name>
</gene>
<evidence type="ECO:0000256" key="7">
    <source>
        <dbReference type="ARBA" id="ARBA00022908"/>
    </source>
</evidence>
<comment type="subunit">
    <text evidence="11">Forms a cyclic heterotetrameric complex composed of two molecules of XerC and two molecules of XerD.</text>
</comment>
<dbReference type="Proteomes" id="UP000198611">
    <property type="component" value="Unassembled WGS sequence"/>
</dbReference>
<feature type="active site" evidence="11">
    <location>
        <position position="251"/>
    </location>
</feature>
<evidence type="ECO:0000256" key="9">
    <source>
        <dbReference type="ARBA" id="ARBA00023172"/>
    </source>
</evidence>
<proteinExistence type="inferred from homology"/>
<dbReference type="GO" id="GO:0003677">
    <property type="term" value="F:DNA binding"/>
    <property type="evidence" value="ECO:0007669"/>
    <property type="project" value="UniProtKB-UniRule"/>
</dbReference>
<dbReference type="EMBL" id="FOMJ01000008">
    <property type="protein sequence ID" value="SFD75531.1"/>
    <property type="molecule type" value="Genomic_DNA"/>
</dbReference>
<dbReference type="InterPro" id="IPR044068">
    <property type="entry name" value="CB"/>
</dbReference>
<protein>
    <recommendedName>
        <fullName evidence="3 11">Tyrosine recombinase XerC</fullName>
    </recommendedName>
</protein>
<dbReference type="GO" id="GO:0005737">
    <property type="term" value="C:cytoplasm"/>
    <property type="evidence" value="ECO:0007669"/>
    <property type="project" value="UniProtKB-SubCell"/>
</dbReference>
<reference evidence="14 15" key="1">
    <citation type="submission" date="2016-10" db="EMBL/GenBank/DDBJ databases">
        <authorList>
            <person name="de Groot N.N."/>
        </authorList>
    </citation>
    <scope>NUCLEOTIDE SEQUENCE [LARGE SCALE GENOMIC DNA]</scope>
    <source>
        <strain evidence="14 15">HL3</strain>
    </source>
</reference>
<evidence type="ECO:0000256" key="6">
    <source>
        <dbReference type="ARBA" id="ARBA00022829"/>
    </source>
</evidence>
<dbReference type="Pfam" id="PF02899">
    <property type="entry name" value="Phage_int_SAM_1"/>
    <property type="match status" value="1"/>
</dbReference>
<dbReference type="CDD" id="cd00798">
    <property type="entry name" value="INT_XerDC_C"/>
    <property type="match status" value="1"/>
</dbReference>
<feature type="domain" description="Core-binding (CB)" evidence="13">
    <location>
        <begin position="5"/>
        <end position="91"/>
    </location>
</feature>
<dbReference type="InterPro" id="IPR004107">
    <property type="entry name" value="Integrase_SAM-like_N"/>
</dbReference>
<comment type="similarity">
    <text evidence="2 11">Belongs to the 'phage' integrase family. XerC subfamily.</text>
</comment>
<organism evidence="14 15">
    <name type="scientific">Thiohalospira halophila DSM 15071</name>
    <dbReference type="NCBI Taxonomy" id="1123397"/>
    <lineage>
        <taxon>Bacteria</taxon>
        <taxon>Pseudomonadati</taxon>
        <taxon>Pseudomonadota</taxon>
        <taxon>Gammaproteobacteria</taxon>
        <taxon>Thiohalospirales</taxon>
        <taxon>Thiohalospiraceae</taxon>
        <taxon>Thiohalospira</taxon>
    </lineage>
</organism>
<name>A0A1I1UXJ9_9GAMM</name>
<dbReference type="Pfam" id="PF00589">
    <property type="entry name" value="Phage_integrase"/>
    <property type="match status" value="1"/>
</dbReference>
<evidence type="ECO:0000256" key="3">
    <source>
        <dbReference type="ARBA" id="ARBA00015804"/>
    </source>
</evidence>
<keyword evidence="5 11" id="KW-0132">Cell division</keyword>
<evidence type="ECO:0000313" key="14">
    <source>
        <dbReference type="EMBL" id="SFD75531.1"/>
    </source>
</evidence>
<feature type="active site" description="O-(3'-phospho-DNA)-tyrosine intermediate" evidence="11">
    <location>
        <position position="283"/>
    </location>
</feature>
<feature type="active site" evidence="11">
    <location>
        <position position="156"/>
    </location>
</feature>
<evidence type="ECO:0000256" key="5">
    <source>
        <dbReference type="ARBA" id="ARBA00022618"/>
    </source>
</evidence>
<evidence type="ECO:0000256" key="10">
    <source>
        <dbReference type="ARBA" id="ARBA00023306"/>
    </source>
</evidence>
<dbReference type="InterPro" id="IPR002104">
    <property type="entry name" value="Integrase_catalytic"/>
</dbReference>
<accession>A0A1I1UXJ9</accession>
<keyword evidence="15" id="KW-1185">Reference proteome</keyword>
<dbReference type="OrthoDB" id="9801717at2"/>
<dbReference type="InterPro" id="IPR011931">
    <property type="entry name" value="Recomb_XerC"/>
</dbReference>
<dbReference type="GO" id="GO:0051301">
    <property type="term" value="P:cell division"/>
    <property type="evidence" value="ECO:0007669"/>
    <property type="project" value="UniProtKB-UniRule"/>
</dbReference>
<dbReference type="GO" id="GO:0006313">
    <property type="term" value="P:DNA transposition"/>
    <property type="evidence" value="ECO:0007669"/>
    <property type="project" value="UniProtKB-UniRule"/>
</dbReference>
<dbReference type="NCBIfam" id="NF001399">
    <property type="entry name" value="PRK00283.1"/>
    <property type="match status" value="1"/>
</dbReference>
<dbReference type="PANTHER" id="PTHR30349:SF81">
    <property type="entry name" value="TYROSINE RECOMBINASE XERC"/>
    <property type="match status" value="1"/>
</dbReference>
<keyword evidence="8 11" id="KW-0238">DNA-binding</keyword>
<dbReference type="Gene3D" id="1.10.443.10">
    <property type="entry name" value="Intergrase catalytic core"/>
    <property type="match status" value="1"/>
</dbReference>
<dbReference type="SUPFAM" id="SSF56349">
    <property type="entry name" value="DNA breaking-rejoining enzymes"/>
    <property type="match status" value="1"/>
</dbReference>
<dbReference type="HAMAP" id="MF_01808">
    <property type="entry name" value="Recomb_XerC_XerD"/>
    <property type="match status" value="1"/>
</dbReference>
<dbReference type="GO" id="GO:0009037">
    <property type="term" value="F:tyrosine-based site-specific recombinase activity"/>
    <property type="evidence" value="ECO:0007669"/>
    <property type="project" value="UniProtKB-UniRule"/>
</dbReference>
<feature type="active site" evidence="11">
    <location>
        <position position="180"/>
    </location>
</feature>
<keyword evidence="7 11" id="KW-0229">DNA integration</keyword>
<evidence type="ECO:0000256" key="8">
    <source>
        <dbReference type="ARBA" id="ARBA00023125"/>
    </source>
</evidence>
<dbReference type="PANTHER" id="PTHR30349">
    <property type="entry name" value="PHAGE INTEGRASE-RELATED"/>
    <property type="match status" value="1"/>
</dbReference>
<dbReference type="Gene3D" id="1.10.150.130">
    <property type="match status" value="1"/>
</dbReference>
<dbReference type="STRING" id="1123397.SAMN05660831_02244"/>
<keyword evidence="9 11" id="KW-0233">DNA recombination</keyword>
<feature type="active site" evidence="11">
    <location>
        <position position="274"/>
    </location>
</feature>
<dbReference type="RefSeq" id="WP_093428865.1">
    <property type="nucleotide sequence ID" value="NZ_FOMJ01000008.1"/>
</dbReference>
<dbReference type="AlphaFoldDB" id="A0A1I1UXJ9"/>
<comment type="subcellular location">
    <subcellularLocation>
        <location evidence="1 11">Cytoplasm</location>
    </subcellularLocation>
</comment>
<evidence type="ECO:0000259" key="13">
    <source>
        <dbReference type="PROSITE" id="PS51900"/>
    </source>
</evidence>
<feature type="active site" evidence="11">
    <location>
        <position position="248"/>
    </location>
</feature>
<dbReference type="PROSITE" id="PS51900">
    <property type="entry name" value="CB"/>
    <property type="match status" value="1"/>
</dbReference>
<comment type="function">
    <text evidence="11">Site-specific tyrosine recombinase, which acts by catalyzing the cutting and rejoining of the recombining DNA molecules. The XerC-XerD complex is essential to convert dimers of the bacterial chromosome into monomers to permit their segregation at cell division. It also contributes to the segregational stability of plasmids.</text>
</comment>